<evidence type="ECO:0000313" key="4">
    <source>
        <dbReference type="Proteomes" id="UP000792865"/>
    </source>
</evidence>
<sequence length="154" mass="17940">MEKKWYLTCHKSGCSNLYKAQQALIQIEVHSLSPSIQTWRPRLDRKNKRAVIEPLFKGYLFTCFDPEKVHTRKIEHCAGISHLVRFANTIVPIREAVMQEIMRLPLCMNDETRTNHKITTSLKESQKEQIKNIVQQKEAHARTALLLAFLEAIE</sequence>
<dbReference type="Pfam" id="PF02357">
    <property type="entry name" value="NusG"/>
    <property type="match status" value="1"/>
</dbReference>
<dbReference type="Proteomes" id="UP000792865">
    <property type="component" value="Plasmid p2_M47_H.defensa"/>
</dbReference>
<feature type="domain" description="NusG-like N-terminal" evidence="2">
    <location>
        <begin position="3"/>
        <end position="102"/>
    </location>
</feature>
<gene>
    <name evidence="3" type="ORF">CJJ18_11065</name>
</gene>
<dbReference type="CDD" id="cd09894">
    <property type="entry name" value="NGN_SP_AnfA1"/>
    <property type="match status" value="1"/>
</dbReference>
<dbReference type="Gene3D" id="3.30.70.940">
    <property type="entry name" value="NusG, N-terminal domain"/>
    <property type="match status" value="1"/>
</dbReference>
<dbReference type="InterPro" id="IPR036735">
    <property type="entry name" value="NGN_dom_sf"/>
</dbReference>
<reference evidence="3" key="1">
    <citation type="submission" date="2017-08" db="EMBL/GenBank/DDBJ databases">
        <title>Genome sequence of Candidatus Hamiltonella defensa from Acyrthosiphon pisum strain MI47.</title>
        <authorList>
            <person name="Patel V.A."/>
            <person name="Chevignon G."/>
            <person name="Russell J.A."/>
            <person name="Oliver K.M."/>
        </authorList>
    </citation>
    <scope>NUCLEOTIDE SEQUENCE</scope>
    <source>
        <strain evidence="3">MI47</strain>
        <plasmid evidence="3">p2_M47_H.defensa</plasmid>
    </source>
</reference>
<keyword evidence="3" id="KW-0614">Plasmid</keyword>
<keyword evidence="1" id="KW-0804">Transcription</keyword>
<dbReference type="RefSeq" id="WP_095034939.1">
    <property type="nucleotide sequence ID" value="NZ_CADIJJ010000045.1"/>
</dbReference>
<dbReference type="GO" id="GO:0006354">
    <property type="term" value="P:DNA-templated transcription elongation"/>
    <property type="evidence" value="ECO:0007669"/>
    <property type="project" value="InterPro"/>
</dbReference>
<proteinExistence type="predicted"/>
<dbReference type="SUPFAM" id="SSF82679">
    <property type="entry name" value="N-utilization substance G protein NusG, N-terminal domain"/>
    <property type="match status" value="1"/>
</dbReference>
<dbReference type="EMBL" id="CP022934">
    <property type="protein sequence ID" value="ASV34533.1"/>
    <property type="molecule type" value="Genomic_DNA"/>
</dbReference>
<accession>A0AAC9VKG0</accession>
<evidence type="ECO:0000313" key="3">
    <source>
        <dbReference type="EMBL" id="ASV34533.1"/>
    </source>
</evidence>
<protein>
    <submittedName>
        <fullName evidence="3">Antitermination protein NusG</fullName>
    </submittedName>
</protein>
<geneLocation type="plasmid" evidence="3 4">
    <name>p2_M47_H.defensa</name>
</geneLocation>
<dbReference type="AlphaFoldDB" id="A0AAC9VKG0"/>
<organism evidence="3 4">
    <name type="scientific">Candidatus Williamhamiltonella defendens</name>
    <dbReference type="NCBI Taxonomy" id="138072"/>
    <lineage>
        <taxon>Bacteria</taxon>
        <taxon>Pseudomonadati</taxon>
        <taxon>Pseudomonadota</taxon>
        <taxon>Gammaproteobacteria</taxon>
        <taxon>Enterobacterales</taxon>
        <taxon>Enterobacteriaceae</taxon>
        <taxon>aphid secondary symbionts</taxon>
        <taxon>Candidatus Williamhamiltonella</taxon>
    </lineage>
</organism>
<evidence type="ECO:0000259" key="2">
    <source>
        <dbReference type="Pfam" id="PF02357"/>
    </source>
</evidence>
<name>A0AAC9VKG0_9ENTR</name>
<dbReference type="InterPro" id="IPR006645">
    <property type="entry name" value="NGN-like_dom"/>
</dbReference>
<evidence type="ECO:0000256" key="1">
    <source>
        <dbReference type="ARBA" id="ARBA00023163"/>
    </source>
</evidence>